<dbReference type="EMBL" id="JADIMG010000028">
    <property type="protein sequence ID" value="MBO8459203.1"/>
    <property type="molecule type" value="Genomic_DNA"/>
</dbReference>
<dbReference type="InterPro" id="IPR036866">
    <property type="entry name" value="RibonucZ/Hydroxyglut_hydro"/>
</dbReference>
<organism evidence="2 3">
    <name type="scientific">Candidatus Gallipaludibacter merdavium</name>
    <dbReference type="NCBI Taxonomy" id="2840839"/>
    <lineage>
        <taxon>Bacteria</taxon>
        <taxon>Pseudomonadati</taxon>
        <taxon>Bacteroidota</taxon>
        <taxon>Bacteroidia</taxon>
        <taxon>Bacteroidales</taxon>
        <taxon>Candidatus Gallipaludibacter</taxon>
    </lineage>
</organism>
<dbReference type="Pfam" id="PF12706">
    <property type="entry name" value="Lactamase_B_2"/>
    <property type="match status" value="1"/>
</dbReference>
<evidence type="ECO:0000259" key="1">
    <source>
        <dbReference type="SMART" id="SM00849"/>
    </source>
</evidence>
<reference evidence="2" key="1">
    <citation type="submission" date="2020-10" db="EMBL/GenBank/DDBJ databases">
        <authorList>
            <person name="Gilroy R."/>
        </authorList>
    </citation>
    <scope>NUCLEOTIDE SEQUENCE</scope>
    <source>
        <strain evidence="2">G3-3990</strain>
    </source>
</reference>
<accession>A0A9D9HST5</accession>
<feature type="domain" description="Metallo-beta-lactamase" evidence="1">
    <location>
        <begin position="34"/>
        <end position="219"/>
    </location>
</feature>
<dbReference type="SUPFAM" id="SSF56281">
    <property type="entry name" value="Metallo-hydrolase/oxidoreductase"/>
    <property type="match status" value="1"/>
</dbReference>
<dbReference type="Proteomes" id="UP000823641">
    <property type="component" value="Unassembled WGS sequence"/>
</dbReference>
<comment type="caution">
    <text evidence="2">The sequence shown here is derived from an EMBL/GenBank/DDBJ whole genome shotgun (WGS) entry which is preliminary data.</text>
</comment>
<dbReference type="Gene3D" id="3.60.15.10">
    <property type="entry name" value="Ribonuclease Z/Hydroxyacylglutathione hydrolase-like"/>
    <property type="match status" value="1"/>
</dbReference>
<reference evidence="2" key="2">
    <citation type="journal article" date="2021" name="PeerJ">
        <title>Extensive microbial diversity within the chicken gut microbiome revealed by metagenomics and culture.</title>
        <authorList>
            <person name="Gilroy R."/>
            <person name="Ravi A."/>
            <person name="Getino M."/>
            <person name="Pursley I."/>
            <person name="Horton D.L."/>
            <person name="Alikhan N.F."/>
            <person name="Baker D."/>
            <person name="Gharbi K."/>
            <person name="Hall N."/>
            <person name="Watson M."/>
            <person name="Adriaenssens E.M."/>
            <person name="Foster-Nyarko E."/>
            <person name="Jarju S."/>
            <person name="Secka A."/>
            <person name="Antonio M."/>
            <person name="Oren A."/>
            <person name="Chaudhuri R.R."/>
            <person name="La Ragione R."/>
            <person name="Hildebrand F."/>
            <person name="Pallen M.J."/>
        </authorList>
    </citation>
    <scope>NUCLEOTIDE SEQUENCE</scope>
    <source>
        <strain evidence="2">G3-3990</strain>
    </source>
</reference>
<evidence type="ECO:0000313" key="3">
    <source>
        <dbReference type="Proteomes" id="UP000823641"/>
    </source>
</evidence>
<gene>
    <name evidence="2" type="ORF">IAA73_02575</name>
</gene>
<proteinExistence type="predicted"/>
<dbReference type="PANTHER" id="PTHR42663">
    <property type="entry name" value="HYDROLASE C777.06C-RELATED-RELATED"/>
    <property type="match status" value="1"/>
</dbReference>
<dbReference type="AlphaFoldDB" id="A0A9D9HST5"/>
<evidence type="ECO:0000313" key="2">
    <source>
        <dbReference type="EMBL" id="MBO8459203.1"/>
    </source>
</evidence>
<name>A0A9D9HST5_9BACT</name>
<dbReference type="SMART" id="SM00849">
    <property type="entry name" value="Lactamase_B"/>
    <property type="match status" value="1"/>
</dbReference>
<dbReference type="PANTHER" id="PTHR42663:SF6">
    <property type="entry name" value="HYDROLASE C777.06C-RELATED"/>
    <property type="match status" value="1"/>
</dbReference>
<dbReference type="CDD" id="cd16279">
    <property type="entry name" value="metallo-hydrolase-like_MBL-fold"/>
    <property type="match status" value="1"/>
</dbReference>
<sequence length="249" mass="27978">MKIRFLGTGTSTGIPYIGCHCTVCQSDDSRDKRLRTSALIEEGDTRLLIDCGPDFRQQALREDITHIDALLCTHEHYDHIGGLDDIRPLGDCHIYAEERVLASIKRCMPYCFGTNRYPGVPTMELHPVLPGKVFQVKNLNILPIRAMHAQLPILGYRIKNVAYLTDVKTLSENSIQQLADLDVLVINALRQTPHPSHLSLSEACELAVRINAKQTYFTHFTHSLGLHRVVSETLPENIHMAYDGLAIEV</sequence>
<protein>
    <submittedName>
        <fullName evidence="2">MBL fold metallo-hydrolase</fullName>
    </submittedName>
</protein>
<dbReference type="InterPro" id="IPR001279">
    <property type="entry name" value="Metallo-B-lactamas"/>
</dbReference>